<comment type="subcellular location">
    <subcellularLocation>
        <location evidence="1">Cell membrane</location>
        <topology evidence="1">Multi-pass membrane protein</topology>
    </subcellularLocation>
</comment>
<name>A0A4R6FWY3_9SPHN</name>
<evidence type="ECO:0000313" key="9">
    <source>
        <dbReference type="EMBL" id="TDN86476.1"/>
    </source>
</evidence>
<keyword evidence="3 7" id="KW-0812">Transmembrane</keyword>
<dbReference type="GO" id="GO:0005886">
    <property type="term" value="C:plasma membrane"/>
    <property type="evidence" value="ECO:0007669"/>
    <property type="project" value="UniProtKB-SubCell"/>
</dbReference>
<feature type="transmembrane region" description="Helical" evidence="7">
    <location>
        <begin position="109"/>
        <end position="130"/>
    </location>
</feature>
<keyword evidence="2" id="KW-1003">Cell membrane</keyword>
<dbReference type="InterPro" id="IPR019476">
    <property type="entry name" value="T4SS_TraD_DNA-bd"/>
</dbReference>
<feature type="region of interest" description="Disordered" evidence="6">
    <location>
        <begin position="589"/>
        <end position="625"/>
    </location>
</feature>
<feature type="transmembrane region" description="Helical" evidence="7">
    <location>
        <begin position="26"/>
        <end position="48"/>
    </location>
</feature>
<feature type="region of interest" description="Disordered" evidence="6">
    <location>
        <begin position="511"/>
        <end position="531"/>
    </location>
</feature>
<sequence>MIHAHDHHIHAGALARQRRNNLLAQFKLHSGLMLLSCALGGATTSYVLRAPGDAEAISTYMLAETKVALLGGLVRDPVLRIEDGGQGYNALARAVIAHPYYHRAVDTTLAHAMAGGGLGLAGWLAGLLLLRKVMARRRAQALQDRIIGGTVVTTEAALAKRLRAEAGPYTLTIASVPIPARLETRHIAMIGTTGSGKTTVLRQMLDRIEGRGEAALVYDTSGEFIENYYNPARGDVILNSFDARCAFWSPFAEIGHPADADRIATQLVPQTGDHDHDVWLQTTRILVANMLRDLSQRGNPTLTGLLTMLQMSSKEELRERLAHTSSARTFADDADRATGSVLFMLAKTANLIQFLRAEESGAEPFAFRTYFRNLDQRNGPKPWIFVPRKEDYFEASKPLLACWLECAASAVLGLSPSGSRRVWFILDELADLPRVDNLARLLPEGRKFGAAVVLTFQAIGQMSHRYGPQIAEAMLGNCNSKLFLQLVDAETREWASETIGTQEVEIATMNHTLPSGTTAGGPSLSRDRQTRPAVLESELRLPPHAGYLLLPDGLPVARIKLTADHIAQRGAPRQPGYIAGDPDATLWKEAARIAPVPPAAPPAGQPSASSAPPPSPAGPAGQGPV</sequence>
<feature type="domain" description="Type IV secretion system coupling protein TraD DNA-binding" evidence="8">
    <location>
        <begin position="171"/>
        <end position="562"/>
    </location>
</feature>
<dbReference type="Gene3D" id="3.40.50.300">
    <property type="entry name" value="P-loop containing nucleotide triphosphate hydrolases"/>
    <property type="match status" value="2"/>
</dbReference>
<evidence type="ECO:0000313" key="10">
    <source>
        <dbReference type="Proteomes" id="UP000295493"/>
    </source>
</evidence>
<reference evidence="9 10" key="1">
    <citation type="submission" date="2019-03" db="EMBL/GenBank/DDBJ databases">
        <title>Genomic Encyclopedia of Type Strains, Phase IV (KMG-IV): sequencing the most valuable type-strain genomes for metagenomic binning, comparative biology and taxonomic classification.</title>
        <authorList>
            <person name="Goeker M."/>
        </authorList>
    </citation>
    <scope>NUCLEOTIDE SEQUENCE [LARGE SCALE GENOMIC DNA]</scope>
    <source>
        <strain evidence="9 10">DSM 25059</strain>
    </source>
</reference>
<dbReference type="InterPro" id="IPR027417">
    <property type="entry name" value="P-loop_NTPase"/>
</dbReference>
<evidence type="ECO:0000256" key="2">
    <source>
        <dbReference type="ARBA" id="ARBA00022475"/>
    </source>
</evidence>
<protein>
    <submittedName>
        <fullName evidence="9">Type IV secretory pathway TraG/TraD family ATPase VirD4</fullName>
    </submittedName>
</protein>
<dbReference type="EMBL" id="SNWD01000001">
    <property type="protein sequence ID" value="TDN86476.1"/>
    <property type="molecule type" value="Genomic_DNA"/>
</dbReference>
<dbReference type="CDD" id="cd01127">
    <property type="entry name" value="TrwB_TraG_TraD_VirD4"/>
    <property type="match status" value="1"/>
</dbReference>
<evidence type="ECO:0000259" key="8">
    <source>
        <dbReference type="Pfam" id="PF10412"/>
    </source>
</evidence>
<dbReference type="OrthoDB" id="102453at2"/>
<accession>A0A4R6FWY3</accession>
<dbReference type="Gene3D" id="1.10.8.80">
    <property type="entry name" value="Magnesium chelatase subunit I, C-Terminal domain"/>
    <property type="match status" value="1"/>
</dbReference>
<feature type="compositionally biased region" description="Pro residues" evidence="6">
    <location>
        <begin position="595"/>
        <end position="604"/>
    </location>
</feature>
<dbReference type="SUPFAM" id="SSF52540">
    <property type="entry name" value="P-loop containing nucleoside triphosphate hydrolases"/>
    <property type="match status" value="1"/>
</dbReference>
<evidence type="ECO:0000256" key="1">
    <source>
        <dbReference type="ARBA" id="ARBA00004651"/>
    </source>
</evidence>
<dbReference type="Pfam" id="PF10412">
    <property type="entry name" value="TrwB_AAD_bind"/>
    <property type="match status" value="1"/>
</dbReference>
<evidence type="ECO:0000256" key="3">
    <source>
        <dbReference type="ARBA" id="ARBA00022692"/>
    </source>
</evidence>
<evidence type="ECO:0000256" key="6">
    <source>
        <dbReference type="SAM" id="MobiDB-lite"/>
    </source>
</evidence>
<evidence type="ECO:0000256" key="7">
    <source>
        <dbReference type="SAM" id="Phobius"/>
    </source>
</evidence>
<gene>
    <name evidence="9" type="ORF">EV664_10145</name>
</gene>
<dbReference type="PANTHER" id="PTHR37937:SF1">
    <property type="entry name" value="CONJUGATIVE TRANSFER: DNA TRANSPORT"/>
    <property type="match status" value="1"/>
</dbReference>
<comment type="caution">
    <text evidence="9">The sequence shown here is derived from an EMBL/GenBank/DDBJ whole genome shotgun (WGS) entry which is preliminary data.</text>
</comment>
<dbReference type="AlphaFoldDB" id="A0A4R6FWY3"/>
<dbReference type="PANTHER" id="PTHR37937">
    <property type="entry name" value="CONJUGATIVE TRANSFER: DNA TRANSPORT"/>
    <property type="match status" value="1"/>
</dbReference>
<evidence type="ECO:0000256" key="4">
    <source>
        <dbReference type="ARBA" id="ARBA00022989"/>
    </source>
</evidence>
<dbReference type="Proteomes" id="UP000295493">
    <property type="component" value="Unassembled WGS sequence"/>
</dbReference>
<organism evidence="9 10">
    <name type="scientific">Stakelama pacifica</name>
    <dbReference type="NCBI Taxonomy" id="517720"/>
    <lineage>
        <taxon>Bacteria</taxon>
        <taxon>Pseudomonadati</taxon>
        <taxon>Pseudomonadota</taxon>
        <taxon>Alphaproteobacteria</taxon>
        <taxon>Sphingomonadales</taxon>
        <taxon>Sphingomonadaceae</taxon>
        <taxon>Stakelama</taxon>
    </lineage>
</organism>
<keyword evidence="10" id="KW-1185">Reference proteome</keyword>
<evidence type="ECO:0000256" key="5">
    <source>
        <dbReference type="ARBA" id="ARBA00023136"/>
    </source>
</evidence>
<proteinExistence type="predicted"/>
<keyword evidence="4 7" id="KW-1133">Transmembrane helix</keyword>
<keyword evidence="5 7" id="KW-0472">Membrane</keyword>
<dbReference type="InterPro" id="IPR051539">
    <property type="entry name" value="T4SS-coupling_protein"/>
</dbReference>